<gene>
    <name evidence="2" type="ORF">FSB_LOCUS467</name>
</gene>
<dbReference type="EMBL" id="OIVN01000014">
    <property type="protein sequence ID" value="SPC72585.1"/>
    <property type="molecule type" value="Genomic_DNA"/>
</dbReference>
<organism evidence="2">
    <name type="scientific">Fagus sylvatica</name>
    <name type="common">Beechnut</name>
    <dbReference type="NCBI Taxonomy" id="28930"/>
    <lineage>
        <taxon>Eukaryota</taxon>
        <taxon>Viridiplantae</taxon>
        <taxon>Streptophyta</taxon>
        <taxon>Embryophyta</taxon>
        <taxon>Tracheophyta</taxon>
        <taxon>Spermatophyta</taxon>
        <taxon>Magnoliopsida</taxon>
        <taxon>eudicotyledons</taxon>
        <taxon>Gunneridae</taxon>
        <taxon>Pentapetalae</taxon>
        <taxon>rosids</taxon>
        <taxon>fabids</taxon>
        <taxon>Fagales</taxon>
        <taxon>Fagaceae</taxon>
        <taxon>Fagus</taxon>
    </lineage>
</organism>
<proteinExistence type="predicted"/>
<evidence type="ECO:0000256" key="1">
    <source>
        <dbReference type="SAM" id="MobiDB-lite"/>
    </source>
</evidence>
<feature type="region of interest" description="Disordered" evidence="1">
    <location>
        <begin position="95"/>
        <end position="164"/>
    </location>
</feature>
<sequence length="212" mass="23884">MDLAQFRSILKTSGVDVWEVMEMATTVASLDHGSDVDNFKRRRDGIVERLYTTTTSTAPDHQCQNCDAPEKSLIGKDDKKKRLILKIKKRVVNPQVSSALNDHHQIQNGSSSGSESQNFSCNSKQQVVKPKEAAAPNISTAPSKRERQEEESDRLAATTKRLRQNYMNAENTKRQRMTKMMDIQELPKPIDHVLVGKKKYNGIRRVPMSCGG</sequence>
<dbReference type="AlphaFoldDB" id="A0A2N9ECV5"/>
<name>A0A2N9ECV5_FAGSY</name>
<reference evidence="2" key="1">
    <citation type="submission" date="2018-02" db="EMBL/GenBank/DDBJ databases">
        <authorList>
            <person name="Cohen D.B."/>
            <person name="Kent A.D."/>
        </authorList>
    </citation>
    <scope>NUCLEOTIDE SEQUENCE</scope>
</reference>
<accession>A0A2N9ECV5</accession>
<evidence type="ECO:0000313" key="2">
    <source>
        <dbReference type="EMBL" id="SPC72585.1"/>
    </source>
</evidence>
<dbReference type="PANTHER" id="PTHR47210">
    <property type="entry name" value="MEDIATOR OF RNA POLYMERASE II TRANSCRIPTION SUBUNIT 26C-RELATED"/>
    <property type="match status" value="1"/>
</dbReference>
<feature type="compositionally biased region" description="Low complexity" evidence="1">
    <location>
        <begin position="106"/>
        <end position="123"/>
    </location>
</feature>
<dbReference type="PANTHER" id="PTHR47210:SF1">
    <property type="entry name" value="MEDIATOR OF RNA POLYMERASE II TRANSCRIPTION SUBUNIT 26C-RELATED"/>
    <property type="match status" value="1"/>
</dbReference>
<protein>
    <submittedName>
        <fullName evidence="2">Uncharacterized protein</fullName>
    </submittedName>
</protein>
<dbReference type="InterPro" id="IPR044790">
    <property type="entry name" value="MD26C-like"/>
</dbReference>